<dbReference type="eggNOG" id="ENOG5032W56">
    <property type="taxonomic scope" value="Bacteria"/>
</dbReference>
<sequence length="685" mass="72513">MTPEQQRAIAIARARRRRAAEQSVRHPEFDGSDIPGYNPETGLVERQYGMGDSALLGAADTATIGFGDEGGAGLVWGIEKLRGNDPEYSEILQDVRQMQTDAQAQNPKSYLTGQVVGGVAQGVATAPASLTVNATRAGAPLLGRVAAGMADGSVFGGLYGLGSGEGTQGRLTEGAIGAGIGVVAGAAFPLLGTGASRAYEAGRNYLAARPIAEGAGASPEALRLLGGVIDADGSLGPRGQANMRAAGREAMLVDAGPTARGMLDTAIQRSGPGSIVATDRVSARVARDAQALTGTLDNTLGAPQGVGSAQNAIRDAAQPQVSQAYQRAYATPIDYASPAGQAVEDVISRIPPRIARTAIERANEIMRYDRMPRQIMADIADDGSISFREMPSVVQADYIKKALDQIAQDGVDPITGRMDSNAAFASRIARDLRNAVGDAVPAYRQALETAADPLSRQNAVRIGARLNSMTRDEFRMAVEGMTQPEKQAVLQGFRSKIDDQMAAVTRAMSDGEMDAREAIKGLRELSSRRTRENISAILPENEAEALFNEIDRITRSFELRASVADNSRTYARQAMDERVRDLTAPGVVRTAARGEPINATQRVIQALTGQTDEAMRSRQDAIYAEIADLLTRQGGAGQSIYDATNRIGRTDIATQLIADRIARGLSGPGAFYPSTSLAIDNRPFR</sequence>
<dbReference type="OrthoDB" id="7840314at2"/>
<reference evidence="2" key="1">
    <citation type="submission" date="2006-06" db="EMBL/GenBank/DDBJ databases">
        <title>Complete sequence of chromosome of Chelativorans sp. BNC1.</title>
        <authorList>
            <consortium name="US DOE Joint Genome Institute"/>
            <person name="Copeland A."/>
            <person name="Lucas S."/>
            <person name="Lapidus A."/>
            <person name="Barry K."/>
            <person name="Detter J.C."/>
            <person name="Glavina del Rio T."/>
            <person name="Hammon N."/>
            <person name="Israni S."/>
            <person name="Dalin E."/>
            <person name="Tice H."/>
            <person name="Pitluck S."/>
            <person name="Chertkov O."/>
            <person name="Brettin T."/>
            <person name="Bruce D."/>
            <person name="Han C."/>
            <person name="Tapia R."/>
            <person name="Gilna P."/>
            <person name="Schmutz J."/>
            <person name="Larimer F."/>
            <person name="Land M."/>
            <person name="Hauser L."/>
            <person name="Kyrpides N."/>
            <person name="Mikhailova N."/>
            <person name="Richardson P."/>
        </authorList>
    </citation>
    <scope>NUCLEOTIDE SEQUENCE</scope>
    <source>
        <strain evidence="2">BNC1</strain>
    </source>
</reference>
<accession>Q11LT2</accession>
<evidence type="ECO:0000313" key="2">
    <source>
        <dbReference type="EMBL" id="ABG61643.1"/>
    </source>
</evidence>
<proteinExistence type="predicted"/>
<feature type="compositionally biased region" description="Basic and acidic residues" evidence="1">
    <location>
        <begin position="19"/>
        <end position="29"/>
    </location>
</feature>
<dbReference type="AlphaFoldDB" id="Q11LT2"/>
<feature type="region of interest" description="Disordered" evidence="1">
    <location>
        <begin position="14"/>
        <end position="38"/>
    </location>
</feature>
<organism evidence="2">
    <name type="scientific">Chelativorans sp. (strain BNC1)</name>
    <dbReference type="NCBI Taxonomy" id="266779"/>
    <lineage>
        <taxon>Bacteria</taxon>
        <taxon>Pseudomonadati</taxon>
        <taxon>Pseudomonadota</taxon>
        <taxon>Alphaproteobacteria</taxon>
        <taxon>Hyphomicrobiales</taxon>
        <taxon>Phyllobacteriaceae</taxon>
        <taxon>Chelativorans</taxon>
    </lineage>
</organism>
<name>Q11LT2_CHESB</name>
<evidence type="ECO:0000256" key="1">
    <source>
        <dbReference type="SAM" id="MobiDB-lite"/>
    </source>
</evidence>
<dbReference type="KEGG" id="mes:Meso_0239"/>
<protein>
    <submittedName>
        <fullName evidence="2">Uncharacterized protein</fullName>
    </submittedName>
</protein>
<dbReference type="STRING" id="266779.Meso_0239"/>
<dbReference type="HOGENOM" id="CLU_401551_0_0_5"/>
<dbReference type="EMBL" id="CP000390">
    <property type="protein sequence ID" value="ABG61643.1"/>
    <property type="molecule type" value="Genomic_DNA"/>
</dbReference>
<gene>
    <name evidence="2" type="ordered locus">Meso_0239</name>
</gene>